<organism evidence="2 3">
    <name type="scientific">Bursaphelenchus xylophilus</name>
    <name type="common">Pinewood nematode worm</name>
    <name type="synonym">Aphelenchoides xylophilus</name>
    <dbReference type="NCBI Taxonomy" id="6326"/>
    <lineage>
        <taxon>Eukaryota</taxon>
        <taxon>Metazoa</taxon>
        <taxon>Ecdysozoa</taxon>
        <taxon>Nematoda</taxon>
        <taxon>Chromadorea</taxon>
        <taxon>Rhabditida</taxon>
        <taxon>Tylenchina</taxon>
        <taxon>Tylenchomorpha</taxon>
        <taxon>Aphelenchoidea</taxon>
        <taxon>Aphelenchoididae</taxon>
        <taxon>Bursaphelenchus</taxon>
    </lineage>
</organism>
<accession>A0A1I7S610</accession>
<feature type="region of interest" description="Disordered" evidence="1">
    <location>
        <begin position="1"/>
        <end position="29"/>
    </location>
</feature>
<evidence type="ECO:0000256" key="1">
    <source>
        <dbReference type="SAM" id="MobiDB-lite"/>
    </source>
</evidence>
<dbReference type="WBParaSite" id="BXY_0844600.1">
    <property type="protein sequence ID" value="BXY_0844600.1"/>
    <property type="gene ID" value="BXY_0844600"/>
</dbReference>
<evidence type="ECO:0000313" key="3">
    <source>
        <dbReference type="WBParaSite" id="BXY_0844600.1"/>
    </source>
</evidence>
<name>A0A1I7S610_BURXY</name>
<evidence type="ECO:0000313" key="2">
    <source>
        <dbReference type="Proteomes" id="UP000095284"/>
    </source>
</evidence>
<dbReference type="AlphaFoldDB" id="A0A1I7S610"/>
<protein>
    <submittedName>
        <fullName evidence="3">Uncharacterized protein</fullName>
    </submittedName>
</protein>
<feature type="region of interest" description="Disordered" evidence="1">
    <location>
        <begin position="100"/>
        <end position="131"/>
    </location>
</feature>
<feature type="compositionally biased region" description="Basic residues" evidence="1">
    <location>
        <begin position="44"/>
        <end position="57"/>
    </location>
</feature>
<reference evidence="3" key="1">
    <citation type="submission" date="2016-11" db="UniProtKB">
        <authorList>
            <consortium name="WormBaseParasite"/>
        </authorList>
    </citation>
    <scope>IDENTIFICATION</scope>
</reference>
<sequence>MARRRKRRLETEQGLQGAKGKTDEREATWQRPFGFPLIQKTRIKGGSRRERNLRRTARQRDGHQQRWTNGHELIFNRAKNPGSYDLFDHFWSLKRLKPPRSRVPCKQTKKGFLESGQKQTSRILGGTSQPQ</sequence>
<feature type="region of interest" description="Disordered" evidence="1">
    <location>
        <begin position="44"/>
        <end position="66"/>
    </location>
</feature>
<feature type="compositionally biased region" description="Polar residues" evidence="1">
    <location>
        <begin position="116"/>
        <end position="131"/>
    </location>
</feature>
<dbReference type="Proteomes" id="UP000095284">
    <property type="component" value="Unplaced"/>
</dbReference>
<proteinExistence type="predicted"/>